<name>A0A238Y3V6_9ACTN</name>
<dbReference type="GO" id="GO:0070402">
    <property type="term" value="F:NADPH binding"/>
    <property type="evidence" value="ECO:0007669"/>
    <property type="project" value="TreeGrafter"/>
</dbReference>
<dbReference type="InterPro" id="IPR020843">
    <property type="entry name" value="ER"/>
</dbReference>
<dbReference type="PANTHER" id="PTHR48106">
    <property type="entry name" value="QUINONE OXIDOREDUCTASE PIG3-RELATED"/>
    <property type="match status" value="1"/>
</dbReference>
<dbReference type="RefSeq" id="WP_089337459.1">
    <property type="nucleotide sequence ID" value="NZ_FZNO01000017.1"/>
</dbReference>
<keyword evidence="1" id="KW-0521">NADP</keyword>
<gene>
    <name evidence="4" type="ORF">SAMN06272737_11759</name>
</gene>
<dbReference type="InterPro" id="IPR011032">
    <property type="entry name" value="GroES-like_sf"/>
</dbReference>
<feature type="domain" description="Enoyl reductase (ER)" evidence="3">
    <location>
        <begin position="10"/>
        <end position="318"/>
    </location>
</feature>
<dbReference type="Gene3D" id="3.40.50.720">
    <property type="entry name" value="NAD(P)-binding Rossmann-like Domain"/>
    <property type="match status" value="1"/>
</dbReference>
<dbReference type="AlphaFoldDB" id="A0A238Y3V6"/>
<dbReference type="OrthoDB" id="3175656at2"/>
<dbReference type="PANTHER" id="PTHR48106:SF18">
    <property type="entry name" value="QUINONE OXIDOREDUCTASE PIG3"/>
    <property type="match status" value="1"/>
</dbReference>
<dbReference type="InterPro" id="IPR013154">
    <property type="entry name" value="ADH-like_N"/>
</dbReference>
<evidence type="ECO:0000313" key="5">
    <source>
        <dbReference type="Proteomes" id="UP000198403"/>
    </source>
</evidence>
<dbReference type="Pfam" id="PF08240">
    <property type="entry name" value="ADH_N"/>
    <property type="match status" value="1"/>
</dbReference>
<organism evidence="4 5">
    <name type="scientific">Blastococcus mobilis</name>
    <dbReference type="NCBI Taxonomy" id="1938746"/>
    <lineage>
        <taxon>Bacteria</taxon>
        <taxon>Bacillati</taxon>
        <taxon>Actinomycetota</taxon>
        <taxon>Actinomycetes</taxon>
        <taxon>Geodermatophilales</taxon>
        <taxon>Geodermatophilaceae</taxon>
        <taxon>Blastococcus</taxon>
    </lineage>
</organism>
<sequence>MQAIVFEGAGGNEVLRVVERAVPEPGPGEVLVRVRRVGLNPADIAQREGRYPPPAGAPTDIGGIEVAGTVERCGPGVVRWRTGDRVFGLVDGGGFAERVLALDRCLAPVPDEMGDDEAAAAPEAFITAHDALRTVGRLRPGDRVLVNGANGAVGAAALQLVAAFGGFAVGTSRSSAGLEFIRSLGAGAVPQDDLLHGDPERLGLFDLVIELVGGANLARLPLVLAPRGRIVIVGVPAGDEMSLSVRSLMRLRASLTGTNLRNRPPEEKALAVQAFAHEVVPLLAGRLVAHLEACFPHTEAAAAFDHLASSGKRGKVLLSFPDEGSSDGDGDD</sequence>
<dbReference type="EMBL" id="FZNO01000017">
    <property type="protein sequence ID" value="SNR65343.1"/>
    <property type="molecule type" value="Genomic_DNA"/>
</dbReference>
<protein>
    <submittedName>
        <fullName evidence="4">NADPH:quinone reductase</fullName>
    </submittedName>
</protein>
<keyword evidence="5" id="KW-1185">Reference proteome</keyword>
<evidence type="ECO:0000259" key="3">
    <source>
        <dbReference type="SMART" id="SM00829"/>
    </source>
</evidence>
<dbReference type="SUPFAM" id="SSF51735">
    <property type="entry name" value="NAD(P)-binding Rossmann-fold domains"/>
    <property type="match status" value="1"/>
</dbReference>
<dbReference type="InterPro" id="IPR013149">
    <property type="entry name" value="ADH-like_C"/>
</dbReference>
<evidence type="ECO:0000313" key="4">
    <source>
        <dbReference type="EMBL" id="SNR65343.1"/>
    </source>
</evidence>
<accession>A0A238Y3V6</accession>
<evidence type="ECO:0000256" key="1">
    <source>
        <dbReference type="ARBA" id="ARBA00022857"/>
    </source>
</evidence>
<proteinExistence type="predicted"/>
<dbReference type="Gene3D" id="3.90.180.10">
    <property type="entry name" value="Medium-chain alcohol dehydrogenases, catalytic domain"/>
    <property type="match status" value="1"/>
</dbReference>
<reference evidence="4 5" key="1">
    <citation type="submission" date="2017-06" db="EMBL/GenBank/DDBJ databases">
        <authorList>
            <person name="Kim H.J."/>
            <person name="Triplett B.A."/>
        </authorList>
    </citation>
    <scope>NUCLEOTIDE SEQUENCE [LARGE SCALE GENOMIC DNA]</scope>
    <source>
        <strain evidence="4 5">DSM 44272</strain>
    </source>
</reference>
<dbReference type="Pfam" id="PF00107">
    <property type="entry name" value="ADH_zinc_N"/>
    <property type="match status" value="1"/>
</dbReference>
<dbReference type="Proteomes" id="UP000198403">
    <property type="component" value="Unassembled WGS sequence"/>
</dbReference>
<dbReference type="InterPro" id="IPR036291">
    <property type="entry name" value="NAD(P)-bd_dom_sf"/>
</dbReference>
<evidence type="ECO:0000256" key="2">
    <source>
        <dbReference type="ARBA" id="ARBA00023002"/>
    </source>
</evidence>
<keyword evidence="2" id="KW-0560">Oxidoreductase</keyword>
<dbReference type="SMART" id="SM00829">
    <property type="entry name" value="PKS_ER"/>
    <property type="match status" value="1"/>
</dbReference>
<dbReference type="GO" id="GO:0016651">
    <property type="term" value="F:oxidoreductase activity, acting on NAD(P)H"/>
    <property type="evidence" value="ECO:0007669"/>
    <property type="project" value="TreeGrafter"/>
</dbReference>
<dbReference type="SUPFAM" id="SSF50129">
    <property type="entry name" value="GroES-like"/>
    <property type="match status" value="1"/>
</dbReference>